<dbReference type="Proteomes" id="UP001371456">
    <property type="component" value="Unassembled WGS sequence"/>
</dbReference>
<accession>A0AAN8Y1K7</accession>
<organism evidence="1 2">
    <name type="scientific">Solanum bulbocastanum</name>
    <name type="common">Wild potato</name>
    <dbReference type="NCBI Taxonomy" id="147425"/>
    <lineage>
        <taxon>Eukaryota</taxon>
        <taxon>Viridiplantae</taxon>
        <taxon>Streptophyta</taxon>
        <taxon>Embryophyta</taxon>
        <taxon>Tracheophyta</taxon>
        <taxon>Spermatophyta</taxon>
        <taxon>Magnoliopsida</taxon>
        <taxon>eudicotyledons</taxon>
        <taxon>Gunneridae</taxon>
        <taxon>Pentapetalae</taxon>
        <taxon>asterids</taxon>
        <taxon>lamiids</taxon>
        <taxon>Solanales</taxon>
        <taxon>Solanaceae</taxon>
        <taxon>Solanoideae</taxon>
        <taxon>Solaneae</taxon>
        <taxon>Solanum</taxon>
    </lineage>
</organism>
<proteinExistence type="predicted"/>
<dbReference type="EMBL" id="JBANQN010000012">
    <property type="protein sequence ID" value="KAK6773638.1"/>
    <property type="molecule type" value="Genomic_DNA"/>
</dbReference>
<keyword evidence="2" id="KW-1185">Reference proteome</keyword>
<name>A0AAN8Y1K7_SOLBU</name>
<comment type="caution">
    <text evidence="1">The sequence shown here is derived from an EMBL/GenBank/DDBJ whole genome shotgun (WGS) entry which is preliminary data.</text>
</comment>
<reference evidence="1 2" key="1">
    <citation type="submission" date="2024-02" db="EMBL/GenBank/DDBJ databases">
        <title>de novo genome assembly of Solanum bulbocastanum strain 11H21.</title>
        <authorList>
            <person name="Hosaka A.J."/>
        </authorList>
    </citation>
    <scope>NUCLEOTIDE SEQUENCE [LARGE SCALE GENOMIC DNA]</scope>
    <source>
        <tissue evidence="1">Young leaves</tissue>
    </source>
</reference>
<evidence type="ECO:0000313" key="2">
    <source>
        <dbReference type="Proteomes" id="UP001371456"/>
    </source>
</evidence>
<evidence type="ECO:0000313" key="1">
    <source>
        <dbReference type="EMBL" id="KAK6773638.1"/>
    </source>
</evidence>
<protein>
    <submittedName>
        <fullName evidence="1">Uncharacterized protein</fullName>
    </submittedName>
</protein>
<sequence length="97" mass="11744">MIIIREEVEHNICWQIKAGSSCFWFDNWIQQGALWYVEENNVVEEEIEVKFFTHQRTWDRDKLLSKISQEMTDYIMESIKHPLKECTNDVAWWMGST</sequence>
<dbReference type="AlphaFoldDB" id="A0AAN8Y1K7"/>
<gene>
    <name evidence="1" type="ORF">RDI58_028876</name>
</gene>